<reference evidence="2 3" key="1">
    <citation type="journal article" date="2023" name="Insect Mol. Biol.">
        <title>Genome sequencing provides insights into the evolution of gene families encoding plant cell wall-degrading enzymes in longhorned beetles.</title>
        <authorList>
            <person name="Shin N.R."/>
            <person name="Okamura Y."/>
            <person name="Kirsch R."/>
            <person name="Pauchet Y."/>
        </authorList>
    </citation>
    <scope>NUCLEOTIDE SEQUENCE [LARGE SCALE GENOMIC DNA]</scope>
    <source>
        <strain evidence="2">EAD_L_NR</strain>
    </source>
</reference>
<dbReference type="EMBL" id="JANEYG010000012">
    <property type="protein sequence ID" value="KAJ8920881.1"/>
    <property type="molecule type" value="Genomic_DNA"/>
</dbReference>
<gene>
    <name evidence="2" type="ORF">NQ315_015674</name>
</gene>
<feature type="domain" description="CHK kinase-like" evidence="1">
    <location>
        <begin position="442"/>
        <end position="644"/>
    </location>
</feature>
<dbReference type="InterPro" id="IPR011009">
    <property type="entry name" value="Kinase-like_dom_sf"/>
</dbReference>
<accession>A0AAV8W2L8</accession>
<sequence>MNSVKKVCLELCEEILSASSVTDKVIVNYSVKLPQSNDNVAEVVLVTKEDEYKFLFDLPEEDVYNEKSNNYNLSVCIKCSLESKYKLRRVSIKGFDVVEFGKVQLDHLKIILEQLSEEHAKCIEENNLEKKSYKSRLFSVSNRPENFIDVLRNILNERNEKDIDPNIFLNKLQTIQDTIFESAQTPDVCTYGKVLSKKIFIKNSHNKGLADYKILNIRTERSFPLVYDLLLTIFAFSDQNMRQHNYHDLLNHYYKSLQENLQSLSLGVAKFLPLPVFQKQAHTFLLHAKIDTLKQLCEETSTIDIIRYKDMIWAMIKEINECVLYPKLSREDCYKIVQSKIGSSEYKFLNYKLIAVDERKGFLGDYYKLSIEIQQNGSNKLLQFFAKYLPTYNDMALDLALCSFKKEEFYYKKLIPELNDLGLGDVTNFLPKWFFSRTNDVLVFEDMSVLQYESLPVNIPYTYELLSMTIKRLAQIHACSIIYEERLSGEANETVRLDVKYPEYVEEMTCQNVKDTTVRRTFACAIRTFINGMLPQFPDIPKKITMEQFQNKAQLVFNLMYEKAKKSDRFRNVLCQGDCWSSNILFKADKSHCYIVDYQVTRYCPPGHDINFLLYMTCRKRTRTKFESKLLQEYYTELSNILQKYKVDPQKIYTYQEFLDCYRYMKSQGLCHSIILLQFVLFPAEKLKYILEDREQSDILLYTNRDIFVEELKVEGGVWTKDEGAGGGFV</sequence>
<dbReference type="Gene3D" id="3.90.1200.10">
    <property type="match status" value="1"/>
</dbReference>
<proteinExistence type="predicted"/>
<dbReference type="Pfam" id="PF02958">
    <property type="entry name" value="EcKL"/>
    <property type="match status" value="2"/>
</dbReference>
<dbReference type="InterPro" id="IPR004119">
    <property type="entry name" value="EcKL"/>
</dbReference>
<evidence type="ECO:0000313" key="2">
    <source>
        <dbReference type="EMBL" id="KAJ8920881.1"/>
    </source>
</evidence>
<organism evidence="2 3">
    <name type="scientific">Exocentrus adspersus</name>
    <dbReference type="NCBI Taxonomy" id="1586481"/>
    <lineage>
        <taxon>Eukaryota</taxon>
        <taxon>Metazoa</taxon>
        <taxon>Ecdysozoa</taxon>
        <taxon>Arthropoda</taxon>
        <taxon>Hexapoda</taxon>
        <taxon>Insecta</taxon>
        <taxon>Pterygota</taxon>
        <taxon>Neoptera</taxon>
        <taxon>Endopterygota</taxon>
        <taxon>Coleoptera</taxon>
        <taxon>Polyphaga</taxon>
        <taxon>Cucujiformia</taxon>
        <taxon>Chrysomeloidea</taxon>
        <taxon>Cerambycidae</taxon>
        <taxon>Lamiinae</taxon>
        <taxon>Acanthocinini</taxon>
        <taxon>Exocentrus</taxon>
    </lineage>
</organism>
<dbReference type="SUPFAM" id="SSF56112">
    <property type="entry name" value="Protein kinase-like (PK-like)"/>
    <property type="match status" value="1"/>
</dbReference>
<keyword evidence="3" id="KW-1185">Reference proteome</keyword>
<dbReference type="PANTHER" id="PTHR11012:SF48">
    <property type="entry name" value="CHK KINASE-LIKE DOMAIN-CONTAINING PROTEIN-RELATED"/>
    <property type="match status" value="1"/>
</dbReference>
<dbReference type="AlphaFoldDB" id="A0AAV8W2L8"/>
<protein>
    <recommendedName>
        <fullName evidence="1">CHK kinase-like domain-containing protein</fullName>
    </recommendedName>
</protein>
<dbReference type="Proteomes" id="UP001159042">
    <property type="component" value="Unassembled WGS sequence"/>
</dbReference>
<comment type="caution">
    <text evidence="2">The sequence shown here is derived from an EMBL/GenBank/DDBJ whole genome shotgun (WGS) entry which is preliminary data.</text>
</comment>
<evidence type="ECO:0000259" key="1">
    <source>
        <dbReference type="SMART" id="SM00587"/>
    </source>
</evidence>
<dbReference type="InterPro" id="IPR015897">
    <property type="entry name" value="CHK_kinase-like"/>
</dbReference>
<dbReference type="PANTHER" id="PTHR11012">
    <property type="entry name" value="PROTEIN KINASE-LIKE DOMAIN-CONTAINING"/>
    <property type="match status" value="1"/>
</dbReference>
<evidence type="ECO:0000313" key="3">
    <source>
        <dbReference type="Proteomes" id="UP001159042"/>
    </source>
</evidence>
<name>A0AAV8W2L8_9CUCU</name>
<dbReference type="SMART" id="SM00587">
    <property type="entry name" value="CHK"/>
    <property type="match status" value="1"/>
</dbReference>